<evidence type="ECO:0000256" key="3">
    <source>
        <dbReference type="ARBA" id="ARBA00023274"/>
    </source>
</evidence>
<dbReference type="GO" id="GO:0003735">
    <property type="term" value="F:structural constituent of ribosome"/>
    <property type="evidence" value="ECO:0007669"/>
    <property type="project" value="UniProtKB-UniRule"/>
</dbReference>
<dbReference type="PANTHER" id="PTHR11655:SF14">
    <property type="entry name" value="LARGE RIBOSOMAL SUBUNIT PROTEIN UL6M"/>
    <property type="match status" value="1"/>
</dbReference>
<dbReference type="NCBIfam" id="TIGR03654">
    <property type="entry name" value="L6_bact"/>
    <property type="match status" value="1"/>
</dbReference>
<evidence type="ECO:0000256" key="2">
    <source>
        <dbReference type="ARBA" id="ARBA00022980"/>
    </source>
</evidence>
<keyword evidence="3 4" id="KW-0687">Ribonucleoprotein</keyword>
<comment type="similarity">
    <text evidence="1 4 5">Belongs to the universal ribosomal protein uL6 family.</text>
</comment>
<dbReference type="Gene3D" id="3.90.930.12">
    <property type="entry name" value="Ribosomal protein L6, alpha-beta domain"/>
    <property type="match status" value="2"/>
</dbReference>
<evidence type="ECO:0000313" key="9">
    <source>
        <dbReference type="Proteomes" id="UP000030856"/>
    </source>
</evidence>
<dbReference type="GO" id="GO:0022625">
    <property type="term" value="C:cytosolic large ribosomal subunit"/>
    <property type="evidence" value="ECO:0007669"/>
    <property type="project" value="UniProtKB-UniRule"/>
</dbReference>
<dbReference type="EMBL" id="JRAA01000002">
    <property type="protein sequence ID" value="KHF25427.1"/>
    <property type="molecule type" value="Genomic_DNA"/>
</dbReference>
<accession>A0A0B0H9V9</accession>
<keyword evidence="4 6" id="KW-0694">RNA-binding</keyword>
<dbReference type="InterPro" id="IPR036789">
    <property type="entry name" value="Ribosomal_uL6-like_a/b-dom_sf"/>
</dbReference>
<dbReference type="InterPro" id="IPR000702">
    <property type="entry name" value="Ribosomal_uL6-like"/>
</dbReference>
<dbReference type="InterPro" id="IPR019906">
    <property type="entry name" value="Ribosomal_uL6_bac-type"/>
</dbReference>
<dbReference type="Proteomes" id="UP000030856">
    <property type="component" value="Unassembled WGS sequence"/>
</dbReference>
<dbReference type="SUPFAM" id="SSF56053">
    <property type="entry name" value="Ribosomal protein L6"/>
    <property type="match status" value="2"/>
</dbReference>
<comment type="function">
    <text evidence="4 6">This protein binds to the 23S rRNA, and is important in its secondary structure. It is located near the subunit interface in the base of the L7/L12 stalk, and near the tRNA binding site of the peptidyltransferase center.</text>
</comment>
<dbReference type="AlphaFoldDB" id="A0A0B0H9V9"/>
<dbReference type="InterPro" id="IPR002358">
    <property type="entry name" value="Ribosomal_uL6_CS"/>
</dbReference>
<evidence type="ECO:0000313" key="8">
    <source>
        <dbReference type="EMBL" id="KHF25427.1"/>
    </source>
</evidence>
<dbReference type="Pfam" id="PF00347">
    <property type="entry name" value="Ribosomal_L6"/>
    <property type="match status" value="2"/>
</dbReference>
<evidence type="ECO:0000259" key="7">
    <source>
        <dbReference type="Pfam" id="PF00347"/>
    </source>
</evidence>
<feature type="domain" description="Large ribosomal subunit protein uL6 alpha-beta" evidence="7">
    <location>
        <begin position="98"/>
        <end position="172"/>
    </location>
</feature>
<dbReference type="PATRIC" id="fig|2340.3.peg.2046"/>
<organism evidence="8 9">
    <name type="scientific">Solemya velum gill symbiont</name>
    <dbReference type="NCBI Taxonomy" id="2340"/>
    <lineage>
        <taxon>Bacteria</taxon>
        <taxon>Pseudomonadati</taxon>
        <taxon>Pseudomonadota</taxon>
        <taxon>Gammaproteobacteria</taxon>
        <taxon>sulfur-oxidizing symbionts</taxon>
    </lineage>
</organism>
<gene>
    <name evidence="4" type="primary">rplF</name>
    <name evidence="8" type="ORF">JV46_07220</name>
</gene>
<feature type="domain" description="Large ribosomal subunit protein uL6 alpha-beta" evidence="7">
    <location>
        <begin position="24"/>
        <end position="90"/>
    </location>
</feature>
<protein>
    <recommendedName>
        <fullName evidence="4">Large ribosomal subunit protein uL6</fullName>
    </recommendedName>
</protein>
<comment type="caution">
    <text evidence="8">The sequence shown here is derived from an EMBL/GenBank/DDBJ whole genome shotgun (WGS) entry which is preliminary data.</text>
</comment>
<evidence type="ECO:0000256" key="4">
    <source>
        <dbReference type="HAMAP-Rule" id="MF_01365"/>
    </source>
</evidence>
<dbReference type="STRING" id="2340.JV46_07220"/>
<keyword evidence="9" id="KW-1185">Reference proteome</keyword>
<proteinExistence type="inferred from homology"/>
<dbReference type="GO" id="GO:0019843">
    <property type="term" value="F:rRNA binding"/>
    <property type="evidence" value="ECO:0007669"/>
    <property type="project" value="UniProtKB-UniRule"/>
</dbReference>
<dbReference type="GO" id="GO:0002181">
    <property type="term" value="P:cytoplasmic translation"/>
    <property type="evidence" value="ECO:0007669"/>
    <property type="project" value="TreeGrafter"/>
</dbReference>
<dbReference type="PRINTS" id="PR00059">
    <property type="entry name" value="RIBOSOMALL6"/>
</dbReference>
<dbReference type="PROSITE" id="PS00525">
    <property type="entry name" value="RIBOSOMAL_L6_1"/>
    <property type="match status" value="1"/>
</dbReference>
<evidence type="ECO:0000256" key="6">
    <source>
        <dbReference type="RuleBase" id="RU003870"/>
    </source>
</evidence>
<dbReference type="FunFam" id="3.90.930.12:FF:000001">
    <property type="entry name" value="50S ribosomal protein L6"/>
    <property type="match status" value="1"/>
</dbReference>
<dbReference type="InterPro" id="IPR020040">
    <property type="entry name" value="Ribosomal_uL6_a/b-dom"/>
</dbReference>
<sequence>MPTSHKGANHVTCCKSTDRSLWRDVKIDGQNVTVKGGKGQSTWTVHPDVRVVLEDGEIRVSIVDESKSSWAHAGTTRALINNMVVGCTTGFQKKLTLIGVGYRAQAKGKVLNLNLGFSHPVDYPVPEGITIETPSQTEIVVSGSDKQKVGQVAAEIRAYRPPEPYKGKGVRYADEYVMRKEAKKK</sequence>
<name>A0A0B0H9V9_SOVGS</name>
<reference evidence="8 9" key="1">
    <citation type="journal article" date="2014" name="BMC Genomics">
        <title>The genome of the intracellular bacterium of the coastal bivalve, Solemya velum: a blueprint for thriving in and out of symbiosis.</title>
        <authorList>
            <person name="Dmytrenko O."/>
            <person name="Russell S.L."/>
            <person name="Loo W.T."/>
            <person name="Fontanez K.M."/>
            <person name="Liao L."/>
            <person name="Roeselers G."/>
            <person name="Sharma R."/>
            <person name="Stewart F.J."/>
            <person name="Newton I.L."/>
            <person name="Woyke T."/>
            <person name="Wu D."/>
            <person name="Lang J.M."/>
            <person name="Eisen J.A."/>
            <person name="Cavanaugh C.M."/>
        </authorList>
    </citation>
    <scope>NUCLEOTIDE SEQUENCE [LARGE SCALE GENOMIC DNA]</scope>
    <source>
        <strain evidence="8 9">WH</strain>
    </source>
</reference>
<dbReference type="PIRSF" id="PIRSF002162">
    <property type="entry name" value="Ribosomal_L6"/>
    <property type="match status" value="1"/>
</dbReference>
<keyword evidence="4 6" id="KW-0699">rRNA-binding</keyword>
<keyword evidence="2 4" id="KW-0689">Ribosomal protein</keyword>
<evidence type="ECO:0000256" key="5">
    <source>
        <dbReference type="RuleBase" id="RU003869"/>
    </source>
</evidence>
<dbReference type="PANTHER" id="PTHR11655">
    <property type="entry name" value="60S/50S RIBOSOMAL PROTEIN L6/L9"/>
    <property type="match status" value="1"/>
</dbReference>
<evidence type="ECO:0000256" key="1">
    <source>
        <dbReference type="ARBA" id="ARBA00009356"/>
    </source>
</evidence>
<dbReference type="eggNOG" id="COG0097">
    <property type="taxonomic scope" value="Bacteria"/>
</dbReference>
<comment type="subunit">
    <text evidence="4">Part of the 50S ribosomal subunit.</text>
</comment>
<dbReference type="HAMAP" id="MF_01365_B">
    <property type="entry name" value="Ribosomal_uL6_B"/>
    <property type="match status" value="1"/>
</dbReference>